<gene>
    <name evidence="1" type="ORF">ACFSVN_03250</name>
</gene>
<evidence type="ECO:0000313" key="2">
    <source>
        <dbReference type="Proteomes" id="UP001597460"/>
    </source>
</evidence>
<dbReference type="InterPro" id="IPR009061">
    <property type="entry name" value="DNA-bd_dom_put_sf"/>
</dbReference>
<dbReference type="EMBL" id="JBHULI010000003">
    <property type="protein sequence ID" value="MFD2531457.1"/>
    <property type="molecule type" value="Genomic_DNA"/>
</dbReference>
<proteinExistence type="predicted"/>
<comment type="caution">
    <text evidence="1">The sequence shown here is derived from an EMBL/GenBank/DDBJ whole genome shotgun (WGS) entry which is preliminary data.</text>
</comment>
<protein>
    <submittedName>
        <fullName evidence="1">Helix-turn-helix domain-containing protein</fullName>
    </submittedName>
</protein>
<accession>A0ABW5JHF2</accession>
<dbReference type="Proteomes" id="UP001597460">
    <property type="component" value="Unassembled WGS sequence"/>
</dbReference>
<name>A0ABW5JHF2_9BACT</name>
<reference evidence="2" key="1">
    <citation type="journal article" date="2019" name="Int. J. Syst. Evol. Microbiol.">
        <title>The Global Catalogue of Microorganisms (GCM) 10K type strain sequencing project: providing services to taxonomists for standard genome sequencing and annotation.</title>
        <authorList>
            <consortium name="The Broad Institute Genomics Platform"/>
            <consortium name="The Broad Institute Genome Sequencing Center for Infectious Disease"/>
            <person name="Wu L."/>
            <person name="Ma J."/>
        </authorList>
    </citation>
    <scope>NUCLEOTIDE SEQUENCE [LARGE SCALE GENOMIC DNA]</scope>
    <source>
        <strain evidence="2">KCTC 52042</strain>
    </source>
</reference>
<sequence length="97" mass="11327">MSNLEEHITQVISEAVDNAVSKALNDIKQTISTAVTPPYLTKEKVMELTGWSSRTIQHLRDSNQIDYVKHGRKILYPTQPLYDFLDNHRLYNIRKER</sequence>
<dbReference type="RefSeq" id="WP_390298544.1">
    <property type="nucleotide sequence ID" value="NZ_JBHULI010000003.1"/>
</dbReference>
<organism evidence="1 2">
    <name type="scientific">Gracilimonas halophila</name>
    <dbReference type="NCBI Taxonomy" id="1834464"/>
    <lineage>
        <taxon>Bacteria</taxon>
        <taxon>Pseudomonadati</taxon>
        <taxon>Balneolota</taxon>
        <taxon>Balneolia</taxon>
        <taxon>Balneolales</taxon>
        <taxon>Balneolaceae</taxon>
        <taxon>Gracilimonas</taxon>
    </lineage>
</organism>
<evidence type="ECO:0000313" key="1">
    <source>
        <dbReference type="EMBL" id="MFD2531457.1"/>
    </source>
</evidence>
<keyword evidence="2" id="KW-1185">Reference proteome</keyword>
<dbReference type="SUPFAM" id="SSF46955">
    <property type="entry name" value="Putative DNA-binding domain"/>
    <property type="match status" value="1"/>
</dbReference>